<dbReference type="GO" id="GO:0016887">
    <property type="term" value="F:ATP hydrolysis activity"/>
    <property type="evidence" value="ECO:0007669"/>
    <property type="project" value="InterPro"/>
</dbReference>
<evidence type="ECO:0000259" key="2">
    <source>
        <dbReference type="Pfam" id="PF14510"/>
    </source>
</evidence>
<reference evidence="3 4" key="1">
    <citation type="submission" date="2017-11" db="EMBL/GenBank/DDBJ databases">
        <title>De-novo sequencing of pomegranate (Punica granatum L.) genome.</title>
        <authorList>
            <person name="Akparov Z."/>
            <person name="Amiraslanov A."/>
            <person name="Hajiyeva S."/>
            <person name="Abbasov M."/>
            <person name="Kaur K."/>
            <person name="Hamwieh A."/>
            <person name="Solovyev V."/>
            <person name="Salamov A."/>
            <person name="Braich B."/>
            <person name="Kosarev P."/>
            <person name="Mahmoud A."/>
            <person name="Hajiyev E."/>
            <person name="Babayeva S."/>
            <person name="Izzatullayeva V."/>
            <person name="Mammadov A."/>
            <person name="Mammadov A."/>
            <person name="Sharifova S."/>
            <person name="Ojaghi J."/>
            <person name="Eynullazada K."/>
            <person name="Bayramov B."/>
            <person name="Abdulazimova A."/>
            <person name="Shahmuradov I."/>
        </authorList>
    </citation>
    <scope>NUCLEOTIDE SEQUENCE [LARGE SCALE GENOMIC DNA]</scope>
    <source>
        <strain evidence="4">cv. AG2017</strain>
        <tissue evidence="3">Leaf</tissue>
    </source>
</reference>
<dbReference type="Pfam" id="PF00005">
    <property type="entry name" value="ABC_tran"/>
    <property type="match status" value="1"/>
</dbReference>
<dbReference type="PANTHER" id="PTHR48040:SF53">
    <property type="entry name" value="ABC TRANSPORTER G FAMILY MEMBER 35-LIKE"/>
    <property type="match status" value="1"/>
</dbReference>
<evidence type="ECO:0000259" key="1">
    <source>
        <dbReference type="Pfam" id="PF00005"/>
    </source>
</evidence>
<feature type="domain" description="ABC transporter" evidence="1">
    <location>
        <begin position="91"/>
        <end position="197"/>
    </location>
</feature>
<organism evidence="3 4">
    <name type="scientific">Punica granatum</name>
    <name type="common">Pomegranate</name>
    <dbReference type="NCBI Taxonomy" id="22663"/>
    <lineage>
        <taxon>Eukaryota</taxon>
        <taxon>Viridiplantae</taxon>
        <taxon>Streptophyta</taxon>
        <taxon>Embryophyta</taxon>
        <taxon>Tracheophyta</taxon>
        <taxon>Spermatophyta</taxon>
        <taxon>Magnoliopsida</taxon>
        <taxon>eudicotyledons</taxon>
        <taxon>Gunneridae</taxon>
        <taxon>Pentapetalae</taxon>
        <taxon>rosids</taxon>
        <taxon>malvids</taxon>
        <taxon>Myrtales</taxon>
        <taxon>Lythraceae</taxon>
        <taxon>Punica</taxon>
    </lineage>
</organism>
<proteinExistence type="predicted"/>
<keyword evidence="4" id="KW-1185">Reference proteome</keyword>
<evidence type="ECO:0000313" key="3">
    <source>
        <dbReference type="EMBL" id="PKI71012.1"/>
    </source>
</evidence>
<dbReference type="InterPro" id="IPR029481">
    <property type="entry name" value="ABC_trans_N"/>
</dbReference>
<gene>
    <name evidence="3" type="ORF">CRG98_008593</name>
</gene>
<name>A0A2I0KR97_PUNGR</name>
<dbReference type="Gene3D" id="3.40.50.300">
    <property type="entry name" value="P-loop containing nucleotide triphosphate hydrolases"/>
    <property type="match status" value="1"/>
</dbReference>
<dbReference type="GO" id="GO:0005524">
    <property type="term" value="F:ATP binding"/>
    <property type="evidence" value="ECO:0007669"/>
    <property type="project" value="InterPro"/>
</dbReference>
<dbReference type="InterPro" id="IPR003439">
    <property type="entry name" value="ABC_transporter-like_ATP-bd"/>
</dbReference>
<protein>
    <recommendedName>
        <fullName evidence="5">ABC transporter domain-containing protein</fullName>
    </recommendedName>
</protein>
<dbReference type="Pfam" id="PF14510">
    <property type="entry name" value="ABC_trans_N"/>
    <property type="match status" value="1"/>
</dbReference>
<dbReference type="STRING" id="22663.A0A2I0KR97"/>
<dbReference type="InterPro" id="IPR027417">
    <property type="entry name" value="P-loop_NTPase"/>
</dbReference>
<dbReference type="AlphaFoldDB" id="A0A2I0KR97"/>
<dbReference type="Proteomes" id="UP000233551">
    <property type="component" value="Unassembled WGS sequence"/>
</dbReference>
<dbReference type="PANTHER" id="PTHR48040">
    <property type="entry name" value="PLEIOTROPIC DRUG RESISTANCE PROTEIN 1-LIKE ISOFORM X1"/>
    <property type="match status" value="1"/>
</dbReference>
<feature type="domain" description="Pleiotropic ABC efflux transporter N-terminal" evidence="2">
    <location>
        <begin position="16"/>
        <end position="66"/>
    </location>
</feature>
<accession>A0A2I0KR97</accession>
<evidence type="ECO:0008006" key="5">
    <source>
        <dbReference type="Google" id="ProtNLM"/>
    </source>
</evidence>
<sequence>MNDRQQFIDRIFKVAEEDNERFLRKFRNRIDKVGIQLPTVEVRFEHLTIEADCYVGSRALPTLLNAAENIAESALGLVGIRWAKRTKLTILKDVSGIVKPSRMALLLGPPSSGKTSLLLALAGKLDPTLNLASREKDAGIFPEPEVDLFMKATAMKGVESSLITDYTLKILGLDICRDTIVGDEMQRGISGGQKKRVTTGSFQLSVQ</sequence>
<dbReference type="SUPFAM" id="SSF52540">
    <property type="entry name" value="P-loop containing nucleoside triphosphate hydrolases"/>
    <property type="match status" value="1"/>
</dbReference>
<comment type="caution">
    <text evidence="3">The sequence shown here is derived from an EMBL/GenBank/DDBJ whole genome shotgun (WGS) entry which is preliminary data.</text>
</comment>
<dbReference type="EMBL" id="PGOL01000410">
    <property type="protein sequence ID" value="PKI71012.1"/>
    <property type="molecule type" value="Genomic_DNA"/>
</dbReference>
<evidence type="ECO:0000313" key="4">
    <source>
        <dbReference type="Proteomes" id="UP000233551"/>
    </source>
</evidence>